<evidence type="ECO:0000256" key="2">
    <source>
        <dbReference type="ARBA" id="ARBA00023235"/>
    </source>
</evidence>
<dbReference type="Proteomes" id="UP000539642">
    <property type="component" value="Unassembled WGS sequence"/>
</dbReference>
<evidence type="ECO:0000256" key="3">
    <source>
        <dbReference type="RuleBase" id="RU363013"/>
    </source>
</evidence>
<comment type="catalytic activity">
    <reaction evidence="3">
        <text>D-glyceraldehyde 3-phosphate = dihydroxyacetone phosphate</text>
        <dbReference type="Rhea" id="RHEA:18585"/>
        <dbReference type="ChEBI" id="CHEBI:57642"/>
        <dbReference type="ChEBI" id="CHEBI:59776"/>
        <dbReference type="EC" id="5.3.1.1"/>
    </reaction>
</comment>
<dbReference type="RefSeq" id="WP_183348157.1">
    <property type="nucleotide sequence ID" value="NZ_JACHEO010000002.1"/>
</dbReference>
<gene>
    <name evidence="4" type="ORF">HNQ81_000597</name>
</gene>
<comment type="caution">
    <text evidence="4">The sequence shown here is derived from an EMBL/GenBank/DDBJ whole genome shotgun (WGS) entry which is preliminary data.</text>
</comment>
<keyword evidence="3" id="KW-0963">Cytoplasm</keyword>
<dbReference type="GO" id="GO:0006096">
    <property type="term" value="P:glycolytic process"/>
    <property type="evidence" value="ECO:0007669"/>
    <property type="project" value="UniProtKB-UniPathway"/>
</dbReference>
<dbReference type="PANTHER" id="PTHR21139">
    <property type="entry name" value="TRIOSEPHOSPHATE ISOMERASE"/>
    <property type="match status" value="1"/>
</dbReference>
<evidence type="ECO:0000313" key="5">
    <source>
        <dbReference type="Proteomes" id="UP000539642"/>
    </source>
</evidence>
<dbReference type="EC" id="5.3.1.1" evidence="3"/>
<keyword evidence="3" id="KW-0324">Glycolysis</keyword>
<dbReference type="InterPro" id="IPR035990">
    <property type="entry name" value="TIM_sf"/>
</dbReference>
<dbReference type="AlphaFoldDB" id="A0A840UKN4"/>
<comment type="subcellular location">
    <subcellularLocation>
        <location evidence="3">Cytoplasm</location>
    </subcellularLocation>
</comment>
<keyword evidence="3" id="KW-0312">Gluconeogenesis</keyword>
<sequence length="230" mass="24875">MKRFVIGNWKCNKNIDDARRWFDTFASLYRPTPGVEVAIAPSFICLADLAVHVKELGLHNVSLAAQDISPFPKGGYTGAIAADMVRGLADYVIVGHSERRRYFHETVQDVVNKVHEAVDFGLRPVLCVEPASAMSQLAPLTDIDCEKMIIAYCPVDPLTFRIPESPEKVGEGIGFVAEMHPNRAIVYGGSITPDNAAEYLALTGLSGVMIGAASLKAESFANICNLAGAH</sequence>
<dbReference type="UniPathway" id="UPA00138"/>
<name>A0A840UKN4_9BACT</name>
<dbReference type="GO" id="GO:0006094">
    <property type="term" value="P:gluconeogenesis"/>
    <property type="evidence" value="ECO:0007669"/>
    <property type="project" value="UniProtKB-UniPathway"/>
</dbReference>
<dbReference type="CDD" id="cd00311">
    <property type="entry name" value="TIM"/>
    <property type="match status" value="1"/>
</dbReference>
<dbReference type="GO" id="GO:0005829">
    <property type="term" value="C:cytosol"/>
    <property type="evidence" value="ECO:0007669"/>
    <property type="project" value="TreeGrafter"/>
</dbReference>
<evidence type="ECO:0000313" key="4">
    <source>
        <dbReference type="EMBL" id="MBB5346887.1"/>
    </source>
</evidence>
<dbReference type="Gene3D" id="3.20.20.70">
    <property type="entry name" value="Aldolase class I"/>
    <property type="match status" value="1"/>
</dbReference>
<comment type="pathway">
    <text evidence="3">Carbohydrate biosynthesis; gluconeogenesis.</text>
</comment>
<dbReference type="GO" id="GO:0046166">
    <property type="term" value="P:glyceraldehyde-3-phosphate biosynthetic process"/>
    <property type="evidence" value="ECO:0007669"/>
    <property type="project" value="TreeGrafter"/>
</dbReference>
<evidence type="ECO:0000256" key="1">
    <source>
        <dbReference type="ARBA" id="ARBA00007422"/>
    </source>
</evidence>
<protein>
    <recommendedName>
        <fullName evidence="3">Triosephosphate isomerase</fullName>
        <ecNumber evidence="3">5.3.1.1</ecNumber>
    </recommendedName>
</protein>
<keyword evidence="2 3" id="KW-0413">Isomerase</keyword>
<comment type="pathway">
    <text evidence="3">Carbohydrate degradation; glycolysis; D-glyceraldehyde 3-phosphate from glycerone phosphate: step 1/1.</text>
</comment>
<reference evidence="4 5" key="1">
    <citation type="submission" date="2020-08" db="EMBL/GenBank/DDBJ databases">
        <title>Genomic Encyclopedia of Type Strains, Phase IV (KMG-IV): sequencing the most valuable type-strain genomes for metagenomic binning, comparative biology and taxonomic classification.</title>
        <authorList>
            <person name="Goeker M."/>
        </authorList>
    </citation>
    <scope>NUCLEOTIDE SEQUENCE [LARGE SCALE GENOMIC DNA]</scope>
    <source>
        <strain evidence="4 5">DSM 28570</strain>
    </source>
</reference>
<accession>A0A840UKN4</accession>
<comment type="similarity">
    <text evidence="1 3">Belongs to the triosephosphate isomerase family.</text>
</comment>
<dbReference type="SUPFAM" id="SSF51351">
    <property type="entry name" value="Triosephosphate isomerase (TIM)"/>
    <property type="match status" value="1"/>
</dbReference>
<keyword evidence="5" id="KW-1185">Reference proteome</keyword>
<dbReference type="EMBL" id="JACHEO010000002">
    <property type="protein sequence ID" value="MBB5346887.1"/>
    <property type="molecule type" value="Genomic_DNA"/>
</dbReference>
<dbReference type="PANTHER" id="PTHR21139:SF42">
    <property type="entry name" value="TRIOSEPHOSPHATE ISOMERASE"/>
    <property type="match status" value="1"/>
</dbReference>
<dbReference type="UniPathway" id="UPA00109">
    <property type="reaction ID" value="UER00189"/>
</dbReference>
<dbReference type="InterPro" id="IPR013785">
    <property type="entry name" value="Aldolase_TIM"/>
</dbReference>
<dbReference type="GO" id="GO:0019563">
    <property type="term" value="P:glycerol catabolic process"/>
    <property type="evidence" value="ECO:0007669"/>
    <property type="project" value="TreeGrafter"/>
</dbReference>
<dbReference type="Pfam" id="PF00121">
    <property type="entry name" value="TIM"/>
    <property type="match status" value="1"/>
</dbReference>
<proteinExistence type="inferred from homology"/>
<comment type="subunit">
    <text evidence="3">Homodimer.</text>
</comment>
<organism evidence="4 5">
    <name type="scientific">Desulfoprunum benzoelyticum</name>
    <dbReference type="NCBI Taxonomy" id="1506996"/>
    <lineage>
        <taxon>Bacteria</taxon>
        <taxon>Pseudomonadati</taxon>
        <taxon>Thermodesulfobacteriota</taxon>
        <taxon>Desulfobulbia</taxon>
        <taxon>Desulfobulbales</taxon>
        <taxon>Desulfobulbaceae</taxon>
        <taxon>Desulfoprunum</taxon>
    </lineage>
</organism>
<dbReference type="GO" id="GO:0004807">
    <property type="term" value="F:triose-phosphate isomerase activity"/>
    <property type="evidence" value="ECO:0007669"/>
    <property type="project" value="UniProtKB-EC"/>
</dbReference>
<dbReference type="PROSITE" id="PS51440">
    <property type="entry name" value="TIM_2"/>
    <property type="match status" value="1"/>
</dbReference>
<dbReference type="InterPro" id="IPR000652">
    <property type="entry name" value="Triosephosphate_isomerase"/>
</dbReference>